<proteinExistence type="predicted"/>
<dbReference type="Proteomes" id="UP001320706">
    <property type="component" value="Unassembled WGS sequence"/>
</dbReference>
<accession>A0ACC3SBY4</accession>
<name>A0ACC3SBY4_9PEZI</name>
<protein>
    <submittedName>
        <fullName evidence="1">Uncharacterized protein</fullName>
    </submittedName>
</protein>
<evidence type="ECO:0000313" key="1">
    <source>
        <dbReference type="EMBL" id="KAK8206887.1"/>
    </source>
</evidence>
<evidence type="ECO:0000313" key="2">
    <source>
        <dbReference type="Proteomes" id="UP001320706"/>
    </source>
</evidence>
<organism evidence="1 2">
    <name type="scientific">Zalaria obscura</name>
    <dbReference type="NCBI Taxonomy" id="2024903"/>
    <lineage>
        <taxon>Eukaryota</taxon>
        <taxon>Fungi</taxon>
        <taxon>Dikarya</taxon>
        <taxon>Ascomycota</taxon>
        <taxon>Pezizomycotina</taxon>
        <taxon>Dothideomycetes</taxon>
        <taxon>Dothideomycetidae</taxon>
        <taxon>Dothideales</taxon>
        <taxon>Zalariaceae</taxon>
        <taxon>Zalaria</taxon>
    </lineage>
</organism>
<keyword evidence="2" id="KW-1185">Reference proteome</keyword>
<dbReference type="EMBL" id="JAMKPW020000022">
    <property type="protein sequence ID" value="KAK8206887.1"/>
    <property type="molecule type" value="Genomic_DNA"/>
</dbReference>
<gene>
    <name evidence="1" type="ORF">M8818_004722</name>
</gene>
<sequence>MAKMKPAPKGIDEWANASRKIGKNSNFAWPNFGVVFLGTENYRTWSKVKNTSSYINTMTGVISTALNNLQAANYADNVDSFAAAVQRRGRLFHSEMNLPVYQALQALATVVQSYGRYLTSNNLIDRGSTIRTFTVGSSIVEAQAAWANNVNYPGKERMRKLMVRRKPL</sequence>
<reference evidence="1" key="1">
    <citation type="submission" date="2024-02" db="EMBL/GenBank/DDBJ databases">
        <title>Metagenome Assembled Genome of Zalaria obscura JY119.</title>
        <authorList>
            <person name="Vighnesh L."/>
            <person name="Jagadeeshwari U."/>
            <person name="Venkata Ramana C."/>
            <person name="Sasikala C."/>
        </authorList>
    </citation>
    <scope>NUCLEOTIDE SEQUENCE</scope>
    <source>
        <strain evidence="1">JY119</strain>
    </source>
</reference>
<comment type="caution">
    <text evidence="1">The sequence shown here is derived from an EMBL/GenBank/DDBJ whole genome shotgun (WGS) entry which is preliminary data.</text>
</comment>